<dbReference type="EMBL" id="CP015405">
    <property type="protein sequence ID" value="ANU74702.1"/>
    <property type="molecule type" value="Genomic_DNA"/>
</dbReference>
<reference evidence="2" key="1">
    <citation type="submission" date="2017-04" db="EMBL/GenBank/DDBJ databases">
        <title>Complete Genome Sequences of Twelve Strains of a Stable Defined Moderately Diverse Mouse Microbiota 2 (sDMDMm2).</title>
        <authorList>
            <person name="Uchimura Y."/>
            <person name="Wyss M."/>
            <person name="Brugiroux S."/>
            <person name="Limenitakis J.P."/>
            <person name="Stecher B."/>
            <person name="McCoy K.D."/>
            <person name="Macpherson A.J."/>
        </authorList>
    </citation>
    <scope>NUCLEOTIDE SEQUENCE</scope>
    <source>
        <strain evidence="2">YL58</strain>
    </source>
</reference>
<evidence type="ECO:0000256" key="1">
    <source>
        <dbReference type="SAM" id="Phobius"/>
    </source>
</evidence>
<protein>
    <submittedName>
        <fullName evidence="2">EamA-like transporter family protein</fullName>
    </submittedName>
</protein>
<dbReference type="Gene3D" id="1.10.3730.20">
    <property type="match status" value="1"/>
</dbReference>
<evidence type="ECO:0000313" key="3">
    <source>
        <dbReference type="Proteomes" id="UP000092574"/>
    </source>
</evidence>
<dbReference type="STRING" id="1796616.A4V09_02350"/>
<name>A0A1C7I8Z6_9FIRM</name>
<organism evidence="2 3">
    <name type="scientific">Blautia pseudococcoides</name>
    <dbReference type="NCBI Taxonomy" id="1796616"/>
    <lineage>
        <taxon>Bacteria</taxon>
        <taxon>Bacillati</taxon>
        <taxon>Bacillota</taxon>
        <taxon>Clostridia</taxon>
        <taxon>Lachnospirales</taxon>
        <taxon>Lachnospiraceae</taxon>
        <taxon>Blautia</taxon>
    </lineage>
</organism>
<evidence type="ECO:0000313" key="2">
    <source>
        <dbReference type="EMBL" id="ANU74702.1"/>
    </source>
</evidence>
<dbReference type="KEGG" id="byl:A4V09_02350"/>
<feature type="transmembrane region" description="Helical" evidence="1">
    <location>
        <begin position="12"/>
        <end position="32"/>
    </location>
</feature>
<keyword evidence="3" id="KW-1185">Reference proteome</keyword>
<keyword evidence="1" id="KW-0812">Transmembrane</keyword>
<feature type="transmembrane region" description="Helical" evidence="1">
    <location>
        <begin position="99"/>
        <end position="117"/>
    </location>
</feature>
<feature type="transmembrane region" description="Helical" evidence="1">
    <location>
        <begin position="75"/>
        <end position="93"/>
    </location>
</feature>
<accession>A0A1C7I8Z6</accession>
<gene>
    <name evidence="2" type="ORF">A4V09_02350</name>
</gene>
<keyword evidence="1" id="KW-1133">Transmembrane helix</keyword>
<dbReference type="AlphaFoldDB" id="A0A1C7I8Z6"/>
<proteinExistence type="predicted"/>
<dbReference type="InterPro" id="IPR037185">
    <property type="entry name" value="EmrE-like"/>
</dbReference>
<sequence length="121" mass="14304">MTVSKKSRVQDYIFLHISIIIFSFTPVFTKMASMEFNKNGIWGIRLYFFFFLMLLDCFIYALAWQKIIQKFELSVAYANKSVYLIWSQIWAVIIFHEVLTIKNVLGLFIVLLGVLVVQKYE</sequence>
<keyword evidence="1" id="KW-0472">Membrane</keyword>
<dbReference type="Proteomes" id="UP000092574">
    <property type="component" value="Chromosome"/>
</dbReference>
<feature type="transmembrane region" description="Helical" evidence="1">
    <location>
        <begin position="44"/>
        <end position="63"/>
    </location>
</feature>
<dbReference type="SUPFAM" id="SSF103481">
    <property type="entry name" value="Multidrug resistance efflux transporter EmrE"/>
    <property type="match status" value="1"/>
</dbReference>